<dbReference type="InterPro" id="IPR052982">
    <property type="entry name" value="SRP1/TIP1-like"/>
</dbReference>
<sequence length="267" mass="25845">MQFTTSAAAFLALISHVLAQTSGFDAITKPTSGEVLAAGSTFQVVWDYDSQYAGTVSITLLEGKTATTLELGDTVASGIDNSAGSYTWTVGSDLGDAATYGLKISLDSDPSTFQYSFPFKIEASDEGSSSSSAAAASIPASSPLSSSSSAAPASSTISPASSPSAPSSAAPTAAETSASEPAVTTEDKSATATTTTVASPTGADKTTAAKTTLTSVASATPTGSGSGSSTGSGTSSSPSAYVTAGAGKVVAGTFAAMGGLAVALFAL</sequence>
<feature type="compositionally biased region" description="Low complexity" evidence="2">
    <location>
        <begin position="231"/>
        <end position="240"/>
    </location>
</feature>
<evidence type="ECO:0000259" key="4">
    <source>
        <dbReference type="Pfam" id="PF10342"/>
    </source>
</evidence>
<dbReference type="AlphaFoldDB" id="A0A423X6H4"/>
<dbReference type="OrthoDB" id="2260257at2759"/>
<evidence type="ECO:0000256" key="3">
    <source>
        <dbReference type="SAM" id="SignalP"/>
    </source>
</evidence>
<accession>A0A423X6H4</accession>
<feature type="compositionally biased region" description="Low complexity" evidence="2">
    <location>
        <begin position="130"/>
        <end position="223"/>
    </location>
</feature>
<dbReference type="PANTHER" id="PTHR40633:SF1">
    <property type="entry name" value="GPI ANCHORED SERINE-THREONINE RICH PROTEIN (AFU_ORTHOLOGUE AFUA_1G03630)"/>
    <property type="match status" value="1"/>
</dbReference>
<evidence type="ECO:0000256" key="2">
    <source>
        <dbReference type="SAM" id="MobiDB-lite"/>
    </source>
</evidence>
<feature type="signal peptide" evidence="3">
    <location>
        <begin position="1"/>
        <end position="19"/>
    </location>
</feature>
<feature type="region of interest" description="Disordered" evidence="2">
    <location>
        <begin position="130"/>
        <end position="240"/>
    </location>
</feature>
<comment type="caution">
    <text evidence="5">The sequence shown here is derived from an EMBL/GenBank/DDBJ whole genome shotgun (WGS) entry which is preliminary data.</text>
</comment>
<dbReference type="PANTHER" id="PTHR40633">
    <property type="entry name" value="MATRIX PROTEIN, PUTATIVE (AFU_ORTHOLOGUE AFUA_8G05410)-RELATED"/>
    <property type="match status" value="1"/>
</dbReference>
<dbReference type="InterPro" id="IPR018466">
    <property type="entry name" value="Kre9/Knh1-like_N"/>
</dbReference>
<dbReference type="Pfam" id="PF10342">
    <property type="entry name" value="Kre9_KNH"/>
    <property type="match status" value="1"/>
</dbReference>
<evidence type="ECO:0000313" key="6">
    <source>
        <dbReference type="Proteomes" id="UP000283895"/>
    </source>
</evidence>
<proteinExistence type="predicted"/>
<evidence type="ECO:0000313" key="5">
    <source>
        <dbReference type="EMBL" id="ROW11482.1"/>
    </source>
</evidence>
<organism evidence="5 6">
    <name type="scientific">Cytospora schulzeri</name>
    <dbReference type="NCBI Taxonomy" id="448051"/>
    <lineage>
        <taxon>Eukaryota</taxon>
        <taxon>Fungi</taxon>
        <taxon>Dikarya</taxon>
        <taxon>Ascomycota</taxon>
        <taxon>Pezizomycotina</taxon>
        <taxon>Sordariomycetes</taxon>
        <taxon>Sordariomycetidae</taxon>
        <taxon>Diaporthales</taxon>
        <taxon>Cytosporaceae</taxon>
        <taxon>Cytospora</taxon>
    </lineage>
</organism>
<keyword evidence="1 3" id="KW-0732">Signal</keyword>
<gene>
    <name evidence="5" type="ORF">VMCG_01570</name>
</gene>
<protein>
    <recommendedName>
        <fullName evidence="4">Yeast cell wall synthesis Kre9/Knh1-like N-terminal domain-containing protein</fullName>
    </recommendedName>
</protein>
<reference evidence="5 6" key="1">
    <citation type="submission" date="2015-09" db="EMBL/GenBank/DDBJ databases">
        <title>Host preference determinants of Valsa canker pathogens revealed by comparative genomics.</title>
        <authorList>
            <person name="Yin Z."/>
            <person name="Huang L."/>
        </authorList>
    </citation>
    <scope>NUCLEOTIDE SEQUENCE [LARGE SCALE GENOMIC DNA]</scope>
    <source>
        <strain evidence="5 6">03-1</strain>
    </source>
</reference>
<dbReference type="Proteomes" id="UP000283895">
    <property type="component" value="Unassembled WGS sequence"/>
</dbReference>
<dbReference type="EMBL" id="LKEA01000002">
    <property type="protein sequence ID" value="ROW11482.1"/>
    <property type="molecule type" value="Genomic_DNA"/>
</dbReference>
<evidence type="ECO:0000256" key="1">
    <source>
        <dbReference type="ARBA" id="ARBA00022729"/>
    </source>
</evidence>
<dbReference type="STRING" id="356882.A0A423X6H4"/>
<name>A0A423X6H4_9PEZI</name>
<feature type="chain" id="PRO_5019488108" description="Yeast cell wall synthesis Kre9/Knh1-like N-terminal domain-containing protein" evidence="3">
    <location>
        <begin position="20"/>
        <end position="267"/>
    </location>
</feature>
<keyword evidence="6" id="KW-1185">Reference proteome</keyword>
<feature type="domain" description="Yeast cell wall synthesis Kre9/Knh1-like N-terminal" evidence="4">
    <location>
        <begin position="29"/>
        <end position="121"/>
    </location>
</feature>